<gene>
    <name evidence="2" type="ORF">STARVERO_03114</name>
</gene>
<dbReference type="RefSeq" id="WP_159599878.1">
    <property type="nucleotide sequence ID" value="NZ_CACSAS010000001.1"/>
</dbReference>
<proteinExistence type="predicted"/>
<dbReference type="Pfam" id="PF04386">
    <property type="entry name" value="SspB"/>
    <property type="match status" value="1"/>
</dbReference>
<dbReference type="Gene3D" id="2.30.30.220">
    <property type="entry name" value="SspB-like"/>
    <property type="match status" value="1"/>
</dbReference>
<dbReference type="AlphaFoldDB" id="A0A5S9PK73"/>
<feature type="compositionally biased region" description="Low complexity" evidence="1">
    <location>
        <begin position="245"/>
        <end position="257"/>
    </location>
</feature>
<feature type="compositionally biased region" description="Basic and acidic residues" evidence="1">
    <location>
        <begin position="258"/>
        <end position="268"/>
    </location>
</feature>
<evidence type="ECO:0008006" key="4">
    <source>
        <dbReference type="Google" id="ProtNLM"/>
    </source>
</evidence>
<keyword evidence="3" id="KW-1185">Reference proteome</keyword>
<feature type="compositionally biased region" description="Acidic residues" evidence="1">
    <location>
        <begin position="121"/>
        <end position="132"/>
    </location>
</feature>
<feature type="compositionally biased region" description="Pro residues" evidence="1">
    <location>
        <begin position="135"/>
        <end position="145"/>
    </location>
</feature>
<dbReference type="InterPro" id="IPR036760">
    <property type="entry name" value="SspB-like_sf"/>
</dbReference>
<protein>
    <recommendedName>
        <fullName evidence="4">Stringent starvation protein B</fullName>
    </recommendedName>
</protein>
<sequence>MSVDLIRYDLLVQDALRGVVRRVLTDVARDGLPGDHHLYVSFDTQAPGVRLSPRLKERYPEEMTVVLQHQFWDLVVTDQFFEVGLSFNGIPERLHIPFAALKGFFDPSVKFGLQFEPMTDDELEDADEEAEEPAAPAPAPAPAPVTPISGARPTSVPSTRTAARSGGAAKDDAGKSDVGKSETGKSETGKSDAAKSDSTRTEAKAPKPAPAAKAEPKAEPKPVPAAARAVDASGDAPEGKDGKPAGKSAAAKPSPASKADEGEAEPKDGGTGGAQVVRLDAFRKK</sequence>
<dbReference type="InterPro" id="IPR007481">
    <property type="entry name" value="SspB"/>
</dbReference>
<dbReference type="EMBL" id="CACSAS010000001">
    <property type="protein sequence ID" value="CAA0104313.1"/>
    <property type="molecule type" value="Genomic_DNA"/>
</dbReference>
<evidence type="ECO:0000256" key="1">
    <source>
        <dbReference type="SAM" id="MobiDB-lite"/>
    </source>
</evidence>
<reference evidence="2 3" key="1">
    <citation type="submission" date="2019-12" db="EMBL/GenBank/DDBJ databases">
        <authorList>
            <person name="Reyes-Prieto M."/>
        </authorList>
    </citation>
    <scope>NUCLEOTIDE SEQUENCE [LARGE SCALE GENOMIC DNA]</scope>
    <source>
        <strain evidence="2">HF14-78462</strain>
    </source>
</reference>
<accession>A0A5S9PK73</accession>
<dbReference type="SUPFAM" id="SSF101738">
    <property type="entry name" value="SspB-like"/>
    <property type="match status" value="1"/>
</dbReference>
<feature type="region of interest" description="Disordered" evidence="1">
    <location>
        <begin position="121"/>
        <end position="285"/>
    </location>
</feature>
<name>A0A5S9PK73_9HYPH</name>
<organism evidence="2 3">
    <name type="scientific">Starkeya nomas</name>
    <dbReference type="NCBI Taxonomy" id="2666134"/>
    <lineage>
        <taxon>Bacteria</taxon>
        <taxon>Pseudomonadati</taxon>
        <taxon>Pseudomonadota</taxon>
        <taxon>Alphaproteobacteria</taxon>
        <taxon>Hyphomicrobiales</taxon>
        <taxon>Xanthobacteraceae</taxon>
        <taxon>Starkeya</taxon>
    </lineage>
</organism>
<evidence type="ECO:0000313" key="2">
    <source>
        <dbReference type="EMBL" id="CAA0104313.1"/>
    </source>
</evidence>
<feature type="compositionally biased region" description="Basic and acidic residues" evidence="1">
    <location>
        <begin position="169"/>
        <end position="205"/>
    </location>
</feature>
<evidence type="ECO:0000313" key="3">
    <source>
        <dbReference type="Proteomes" id="UP000433050"/>
    </source>
</evidence>
<dbReference type="Proteomes" id="UP000433050">
    <property type="component" value="Unassembled WGS sequence"/>
</dbReference>